<dbReference type="SUPFAM" id="SSF51261">
    <property type="entry name" value="Duplicated hybrid motif"/>
    <property type="match status" value="1"/>
</dbReference>
<dbReference type="PANTHER" id="PTHR21666:SF288">
    <property type="entry name" value="CELL DIVISION PROTEIN YTFB"/>
    <property type="match status" value="1"/>
</dbReference>
<evidence type="ECO:0000313" key="10">
    <source>
        <dbReference type="Proteomes" id="UP000652427"/>
    </source>
</evidence>
<keyword evidence="2" id="KW-0645">Protease</keyword>
<evidence type="ECO:0000256" key="5">
    <source>
        <dbReference type="ARBA" id="ARBA00022833"/>
    </source>
</evidence>
<dbReference type="EMBL" id="JABWMH010000005">
    <property type="protein sequence ID" value="NVD29365.1"/>
    <property type="molecule type" value="Genomic_DNA"/>
</dbReference>
<dbReference type="Proteomes" id="UP000652427">
    <property type="component" value="Unassembled WGS sequence"/>
</dbReference>
<comment type="caution">
    <text evidence="9">The sequence shown here is derived from an EMBL/GenBank/DDBJ whole genome shotgun (WGS) entry which is preliminary data.</text>
</comment>
<protein>
    <submittedName>
        <fullName evidence="9">M23 family metallopeptidase</fullName>
    </submittedName>
</protein>
<dbReference type="CDD" id="cd12797">
    <property type="entry name" value="M23_peptidase"/>
    <property type="match status" value="1"/>
</dbReference>
<keyword evidence="4" id="KW-0378">Hydrolase</keyword>
<comment type="cofactor">
    <cofactor evidence="1">
        <name>Zn(2+)</name>
        <dbReference type="ChEBI" id="CHEBI:29105"/>
    </cofactor>
</comment>
<evidence type="ECO:0000256" key="7">
    <source>
        <dbReference type="SAM" id="MobiDB-lite"/>
    </source>
</evidence>
<dbReference type="InterPro" id="IPR016047">
    <property type="entry name" value="M23ase_b-sheet_dom"/>
</dbReference>
<keyword evidence="10" id="KW-1185">Reference proteome</keyword>
<feature type="domain" description="LysM" evidence="8">
    <location>
        <begin position="233"/>
        <end position="281"/>
    </location>
</feature>
<evidence type="ECO:0000256" key="1">
    <source>
        <dbReference type="ARBA" id="ARBA00001947"/>
    </source>
</evidence>
<evidence type="ECO:0000256" key="6">
    <source>
        <dbReference type="ARBA" id="ARBA00023049"/>
    </source>
</evidence>
<evidence type="ECO:0000256" key="4">
    <source>
        <dbReference type="ARBA" id="ARBA00022801"/>
    </source>
</evidence>
<feature type="region of interest" description="Disordered" evidence="7">
    <location>
        <begin position="21"/>
        <end position="44"/>
    </location>
</feature>
<keyword evidence="6" id="KW-0482">Metalloprotease</keyword>
<evidence type="ECO:0000313" key="9">
    <source>
        <dbReference type="EMBL" id="NVD29365.1"/>
    </source>
</evidence>
<dbReference type="Pfam" id="PF01551">
    <property type="entry name" value="Peptidase_M23"/>
    <property type="match status" value="1"/>
</dbReference>
<evidence type="ECO:0000259" key="8">
    <source>
        <dbReference type="PROSITE" id="PS51782"/>
    </source>
</evidence>
<dbReference type="PANTHER" id="PTHR21666">
    <property type="entry name" value="PEPTIDASE-RELATED"/>
    <property type="match status" value="1"/>
</dbReference>
<dbReference type="InterPro" id="IPR018392">
    <property type="entry name" value="LysM"/>
</dbReference>
<accession>A0ABX2N6M4</accession>
<reference evidence="9 10" key="1">
    <citation type="submission" date="2020-06" db="EMBL/GenBank/DDBJ databases">
        <authorList>
            <person name="Kim S.-J."/>
            <person name="Park S.-J."/>
        </authorList>
    </citation>
    <scope>NUCLEOTIDE SEQUENCE [LARGE SCALE GENOMIC DNA]</scope>
    <source>
        <strain evidence="9 10">SW-151</strain>
    </source>
</reference>
<evidence type="ECO:0000256" key="3">
    <source>
        <dbReference type="ARBA" id="ARBA00022723"/>
    </source>
</evidence>
<keyword evidence="5" id="KW-0862">Zinc</keyword>
<dbReference type="Gene3D" id="3.10.450.350">
    <property type="match status" value="1"/>
</dbReference>
<dbReference type="InterPro" id="IPR011055">
    <property type="entry name" value="Dup_hybrid_motif"/>
</dbReference>
<gene>
    <name evidence="9" type="ORF">HUO14_15815</name>
</gene>
<feature type="compositionally biased region" description="Polar residues" evidence="7">
    <location>
        <begin position="25"/>
        <end position="35"/>
    </location>
</feature>
<dbReference type="PROSITE" id="PS51782">
    <property type="entry name" value="LYSM"/>
    <property type="match status" value="1"/>
</dbReference>
<keyword evidence="3" id="KW-0479">Metal-binding</keyword>
<organism evidence="9 10">
    <name type="scientific">Parasphingorhabdus flavimaris</name>
    <dbReference type="NCBI Taxonomy" id="266812"/>
    <lineage>
        <taxon>Bacteria</taxon>
        <taxon>Pseudomonadati</taxon>
        <taxon>Pseudomonadota</taxon>
        <taxon>Alphaproteobacteria</taxon>
        <taxon>Sphingomonadales</taxon>
        <taxon>Sphingomonadaceae</taxon>
        <taxon>Parasphingorhabdus</taxon>
    </lineage>
</organism>
<dbReference type="InterPro" id="IPR050570">
    <property type="entry name" value="Cell_wall_metabolism_enzyme"/>
</dbReference>
<evidence type="ECO:0000256" key="2">
    <source>
        <dbReference type="ARBA" id="ARBA00022670"/>
    </source>
</evidence>
<proteinExistence type="predicted"/>
<name>A0ABX2N6M4_9SPHN</name>
<sequence length="615" mass="66994">MARWVLPVLVGPRTATRDDWDNRDIASTTDDQTQSCKRHGIKFRKRGPDSRDFARLAACKRPARRVNLTLTKFLHRGCSYIRCKAILYRQGVRLFKSIDDIDIQGQGSATIAADSLGSSLPPLPSFREKFAQAREYFAEVDWVPDLGVDIGSPSWFRGLVTLVALSGFAISALPDFGPIAGHRADPLSGFRADQARSQMIAPLAYGSDTGIRMAATDAVRPLAESPERPSVELVATLGRGDSLRRVLQRAGVASDEAAQVNDLVSGAVSLGDIKPGTKIDIILGRRPAKNQARPLDQLAFRARFDLNLEILRDNARLKLNRKPILVDDTPLRIKGTVGSSLYRSARAAGAPADAVQKYLQVIGSKMSVSRDIRATDEFDIIISYRRAETGEVEVGDLVYAGLDRDGKPAAQMLKWQSGGRTNWFEASGVGQSNGELARPTNGRITSSYGMRRHPILRYKRMHSGMDFGGGYGAPIYAVTDGTVTYAGRKGGFGNFVKVQHSGGLASGYAHMSRIAVSNGRRVRKGQILGYIGSTGLSTGPHLHYELYRGGRAINPSSVKFVERAQLGGRELRRFKGELQKLKLVVPGAALGTLKSTTAQAAPEREINRLNKPLKS</sequence>
<dbReference type="Gene3D" id="2.70.70.10">
    <property type="entry name" value="Glucose Permease (Domain IIA)"/>
    <property type="match status" value="1"/>
</dbReference>